<organism evidence="2 3">
    <name type="scientific">Sneathia sanguinegens</name>
    <dbReference type="NCBI Taxonomy" id="40543"/>
    <lineage>
        <taxon>Bacteria</taxon>
        <taxon>Fusobacteriati</taxon>
        <taxon>Fusobacteriota</taxon>
        <taxon>Fusobacteriia</taxon>
        <taxon>Fusobacteriales</taxon>
        <taxon>Leptotrichiaceae</taxon>
        <taxon>Sneathia</taxon>
    </lineage>
</organism>
<sequence length="198" mass="23035">MNGIFKYETKQVRTKIIDDIAWFCLKDVCEILEIGNVTDTKNRLESDKFDLIEVVDKLGKKQEMLFITESGLYAVILRSNKPEAKKFRKWVTSEVLPSIRKNGAYMLDTCLDKIHLLEQRIEKLESIFYPHKHKQLLIVGNHISEFLNFYKLNEIIGVPTCIVYNEYLDYCNNKKINAVTKTKFTQTLGRLANLVLPA</sequence>
<reference evidence="2 3" key="1">
    <citation type="submission" date="2023-06" db="EMBL/GenBank/DDBJ databases">
        <title>Antibody response to the Sneathia vaginalis cytopathogenic toxin A during pregnancy.</title>
        <authorList>
            <person name="Mccoy Z.T."/>
            <person name="Serrano M.G."/>
            <person name="Spaine K."/>
            <person name="Edwards D.J."/>
            <person name="Buck G.A."/>
            <person name="Jefferson K."/>
        </authorList>
    </citation>
    <scope>NUCLEOTIDE SEQUENCE [LARGE SCALE GENOMIC DNA]</scope>
    <source>
        <strain evidence="2 3">CCUG 42621</strain>
    </source>
</reference>
<dbReference type="EMBL" id="JASSPP010000005">
    <property type="protein sequence ID" value="MDK9580671.1"/>
    <property type="molecule type" value="Genomic_DNA"/>
</dbReference>
<dbReference type="SMART" id="SM01040">
    <property type="entry name" value="Bro-N"/>
    <property type="match status" value="1"/>
</dbReference>
<evidence type="ECO:0000259" key="1">
    <source>
        <dbReference type="PROSITE" id="PS51750"/>
    </source>
</evidence>
<name>A0ABT7HJI2_9FUSO</name>
<dbReference type="RefSeq" id="WP_285152951.1">
    <property type="nucleotide sequence ID" value="NZ_JASSPP010000005.1"/>
</dbReference>
<keyword evidence="3" id="KW-1185">Reference proteome</keyword>
<evidence type="ECO:0000313" key="2">
    <source>
        <dbReference type="EMBL" id="MDK9580671.1"/>
    </source>
</evidence>
<proteinExistence type="predicted"/>
<accession>A0ABT7HJI2</accession>
<dbReference type="PANTHER" id="PTHR36180:SF2">
    <property type="entry name" value="BRO FAMILY PROTEIN"/>
    <property type="match status" value="1"/>
</dbReference>
<dbReference type="Proteomes" id="UP001225134">
    <property type="component" value="Unassembled WGS sequence"/>
</dbReference>
<gene>
    <name evidence="2" type="ORF">QQA45_03980</name>
</gene>
<protein>
    <submittedName>
        <fullName evidence="2">Bro-N domain-containing protein</fullName>
    </submittedName>
</protein>
<comment type="caution">
    <text evidence="2">The sequence shown here is derived from an EMBL/GenBank/DDBJ whole genome shotgun (WGS) entry which is preliminary data.</text>
</comment>
<dbReference type="Pfam" id="PF02498">
    <property type="entry name" value="Bro-N"/>
    <property type="match status" value="1"/>
</dbReference>
<feature type="domain" description="Bro-N" evidence="1">
    <location>
        <begin position="1"/>
        <end position="103"/>
    </location>
</feature>
<dbReference type="PANTHER" id="PTHR36180">
    <property type="entry name" value="DNA-BINDING PROTEIN-RELATED-RELATED"/>
    <property type="match status" value="1"/>
</dbReference>
<dbReference type="InterPro" id="IPR003497">
    <property type="entry name" value="BRO_N_domain"/>
</dbReference>
<evidence type="ECO:0000313" key="3">
    <source>
        <dbReference type="Proteomes" id="UP001225134"/>
    </source>
</evidence>
<dbReference type="PROSITE" id="PS51750">
    <property type="entry name" value="BRO_N"/>
    <property type="match status" value="1"/>
</dbReference>